<organism evidence="4 5">
    <name type="scientific">Terrabacter tumescens</name>
    <dbReference type="NCBI Taxonomy" id="60443"/>
    <lineage>
        <taxon>Bacteria</taxon>
        <taxon>Bacillati</taxon>
        <taxon>Actinomycetota</taxon>
        <taxon>Actinomycetes</taxon>
        <taxon>Micrococcales</taxon>
        <taxon>Intrasporangiaceae</taxon>
        <taxon>Terrabacter</taxon>
    </lineage>
</organism>
<dbReference type="Proteomes" id="UP000623461">
    <property type="component" value="Unassembled WGS sequence"/>
</dbReference>
<dbReference type="EMBL" id="BMNZ01000007">
    <property type="protein sequence ID" value="GGN04763.1"/>
    <property type="molecule type" value="Genomic_DNA"/>
</dbReference>
<dbReference type="RefSeq" id="WP_081920634.1">
    <property type="nucleotide sequence ID" value="NZ_BMNZ01000007.1"/>
</dbReference>
<evidence type="ECO:0000313" key="4">
    <source>
        <dbReference type="EMBL" id="GGN04763.1"/>
    </source>
</evidence>
<evidence type="ECO:0000259" key="2">
    <source>
        <dbReference type="Pfam" id="PF10128"/>
    </source>
</evidence>
<evidence type="ECO:0000256" key="1">
    <source>
        <dbReference type="SAM" id="MobiDB-lite"/>
    </source>
</evidence>
<comment type="caution">
    <text evidence="4">The sequence shown here is derived from an EMBL/GenBank/DDBJ whole genome shotgun (WGS) entry which is preliminary data.</text>
</comment>
<dbReference type="Pfam" id="PF10128">
    <property type="entry name" value="OpcA_G6PD_assem"/>
    <property type="match status" value="1"/>
</dbReference>
<feature type="compositionally biased region" description="Low complexity" evidence="1">
    <location>
        <begin position="386"/>
        <end position="412"/>
    </location>
</feature>
<name>A0ABQ2IE30_9MICO</name>
<evidence type="ECO:0000313" key="5">
    <source>
        <dbReference type="Proteomes" id="UP000623461"/>
    </source>
</evidence>
<proteinExistence type="predicted"/>
<feature type="domain" description="Glucose-6-phosphate dehydrogenase assembly protein OpcA C-terminal" evidence="3">
    <location>
        <begin position="165"/>
        <end position="296"/>
    </location>
</feature>
<reference evidence="5" key="1">
    <citation type="journal article" date="2019" name="Int. J. Syst. Evol. Microbiol.">
        <title>The Global Catalogue of Microorganisms (GCM) 10K type strain sequencing project: providing services to taxonomists for standard genome sequencing and annotation.</title>
        <authorList>
            <consortium name="The Broad Institute Genomics Platform"/>
            <consortium name="The Broad Institute Genome Sequencing Center for Infectious Disease"/>
            <person name="Wu L."/>
            <person name="Ma J."/>
        </authorList>
    </citation>
    <scope>NUCLEOTIDE SEQUENCE [LARGE SCALE GENOMIC DNA]</scope>
    <source>
        <strain evidence="5">JCM 1365</strain>
    </source>
</reference>
<gene>
    <name evidence="4" type="ORF">GCM10009721_35200</name>
</gene>
<dbReference type="PANTHER" id="PTHR38658">
    <property type="entry name" value="OXPP CYCLE PROTEIN OPCA-RELATED"/>
    <property type="match status" value="1"/>
</dbReference>
<feature type="compositionally biased region" description="Basic and acidic residues" evidence="1">
    <location>
        <begin position="321"/>
        <end position="337"/>
    </location>
</feature>
<feature type="compositionally biased region" description="Low complexity" evidence="1">
    <location>
        <begin position="419"/>
        <end position="429"/>
    </location>
</feature>
<accession>A0ABQ2IE30</accession>
<feature type="region of interest" description="Disordered" evidence="1">
    <location>
        <begin position="314"/>
        <end position="487"/>
    </location>
</feature>
<protein>
    <recommendedName>
        <fullName evidence="6">Glucose-6-phosphate dehydrogenase assembly protein OpcA</fullName>
    </recommendedName>
</protein>
<sequence>MIRDLTDTTTTGISKTLVRLRNEVGALALGRVLTLVVVVEDTDAGNAIEVANQASRQHPCRIIVVIAGDRRGKNRLDAQIRLGGDAGASEIVVLRLYGALANHGPSVVVPLLLPDSPIVAWWPGEAPADVAKDPIGAMAQRRITDVAQHRNPRLMLKKRAASYAPGDTDLAWTRITRWRGLLAAALDQPPYEPITGAVVSGAPDSPSSDLLAAWLSRRLHVPVHRVSTPRGSGIGSVRLERKSGPIDLVRPGDVVATLSQTGQPDRRISLPRRELPECLADELRRLDPDDAYEDALLHGLGALQPVRLTAAAAAKAGKAPDPAESRRLAARLGRDESAQEASAMITAPPAPEHAETEDVHAATARKLAGKRTPREKQAAKDRKKSASSNSSSDASTTTTGATPTTAKATAKTTAKKSTSRTASTSTTKSAAKRATTKSTAKKASTTATARKATAKKATTRVTAGTRRATAKKAATRTAAKQTGSASS</sequence>
<evidence type="ECO:0008006" key="6">
    <source>
        <dbReference type="Google" id="ProtNLM"/>
    </source>
</evidence>
<dbReference type="PANTHER" id="PTHR38658:SF1">
    <property type="entry name" value="OXPP CYCLE PROTEIN OPCA-RELATED"/>
    <property type="match status" value="1"/>
</dbReference>
<dbReference type="InterPro" id="IPR046802">
    <property type="entry name" value="OpcA_G6PD_C"/>
</dbReference>
<dbReference type="InterPro" id="IPR004555">
    <property type="entry name" value="G6PDH_assembly_OpcA"/>
</dbReference>
<feature type="compositionally biased region" description="Low complexity" evidence="1">
    <location>
        <begin position="436"/>
        <end position="451"/>
    </location>
</feature>
<evidence type="ECO:0000259" key="3">
    <source>
        <dbReference type="Pfam" id="PF20171"/>
    </source>
</evidence>
<feature type="domain" description="Glucose-6-phosphate dehydrogenase assembly protein OpcA N-terminal" evidence="2">
    <location>
        <begin position="51"/>
        <end position="160"/>
    </location>
</feature>
<dbReference type="Pfam" id="PF20171">
    <property type="entry name" value="OpcA_G6PD_C"/>
    <property type="match status" value="1"/>
</dbReference>
<dbReference type="InterPro" id="IPR046801">
    <property type="entry name" value="OpcA_G6PD_N"/>
</dbReference>
<keyword evidence="5" id="KW-1185">Reference proteome</keyword>